<gene>
    <name evidence="2" type="ORF">HALOF300_05234</name>
</gene>
<comment type="caution">
    <text evidence="2">The sequence shown here is derived from an EMBL/GenBank/DDBJ whole genome shotgun (WGS) entry which is preliminary data.</text>
</comment>
<keyword evidence="3" id="KW-1185">Reference proteome</keyword>
<dbReference type="SUPFAM" id="SSF140478">
    <property type="entry name" value="LemA-like"/>
    <property type="match status" value="1"/>
</dbReference>
<reference evidence="2 3" key="1">
    <citation type="submission" date="2019-11" db="EMBL/GenBank/DDBJ databases">
        <authorList>
            <person name="Criscuolo A."/>
        </authorList>
    </citation>
    <scope>NUCLEOTIDE SEQUENCE [LARGE SCALE GENOMIC DNA]</scope>
    <source>
        <strain evidence="2">CIP111667</strain>
    </source>
</reference>
<evidence type="ECO:0000313" key="3">
    <source>
        <dbReference type="Proteomes" id="UP000419743"/>
    </source>
</evidence>
<evidence type="ECO:0000256" key="1">
    <source>
        <dbReference type="SAM" id="Phobius"/>
    </source>
</evidence>
<proteinExistence type="predicted"/>
<name>A0A7M4DST2_9MICO</name>
<accession>A0A7M4DST2</accession>
<dbReference type="Gene3D" id="1.20.1440.20">
    <property type="entry name" value="LemA-like domain"/>
    <property type="match status" value="1"/>
</dbReference>
<evidence type="ECO:0008006" key="4">
    <source>
        <dbReference type="Google" id="ProtNLM"/>
    </source>
</evidence>
<dbReference type="AlphaFoldDB" id="A0A7M4DST2"/>
<keyword evidence="1" id="KW-0812">Transmembrane</keyword>
<keyword evidence="1" id="KW-0472">Membrane</keyword>
<protein>
    <recommendedName>
        <fullName evidence="4">LemA family protein</fullName>
    </recommendedName>
</protein>
<evidence type="ECO:0000313" key="2">
    <source>
        <dbReference type="EMBL" id="VZO40526.1"/>
    </source>
</evidence>
<dbReference type="RefSeq" id="WP_156743784.1">
    <property type="nucleotide sequence ID" value="NZ_CACRYJ010000071.1"/>
</dbReference>
<dbReference type="Proteomes" id="UP000419743">
    <property type="component" value="Unassembled WGS sequence"/>
</dbReference>
<keyword evidence="1" id="KW-1133">Transmembrane helix</keyword>
<dbReference type="InterPro" id="IPR023353">
    <property type="entry name" value="LemA-like_dom_sf"/>
</dbReference>
<feature type="transmembrane region" description="Helical" evidence="1">
    <location>
        <begin position="6"/>
        <end position="25"/>
    </location>
</feature>
<sequence>MSGAEITLVVIAALALAGFLLWRIAQRLDRLHQRELSSRATLDAQLVRRAEVAVALAESGVLDAASALIVGDAAWRAAVEARRLVGDDAGDPASTDDTRGQAESELTQALRAALGGGQDQAHLAAEPGGRDLLERLAQANYRVQLARRFHNDAVVQIIAMRDSTLVRTFHLAGRAELPQTFEMDDALTVQAESARP</sequence>
<organism evidence="2 3">
    <name type="scientific">Occultella aeris</name>
    <dbReference type="NCBI Taxonomy" id="2761496"/>
    <lineage>
        <taxon>Bacteria</taxon>
        <taxon>Bacillati</taxon>
        <taxon>Actinomycetota</taxon>
        <taxon>Actinomycetes</taxon>
        <taxon>Micrococcales</taxon>
        <taxon>Ruaniaceae</taxon>
        <taxon>Occultella</taxon>
    </lineage>
</organism>
<dbReference type="EMBL" id="CACRYJ010000071">
    <property type="protein sequence ID" value="VZO40526.1"/>
    <property type="molecule type" value="Genomic_DNA"/>
</dbReference>